<keyword evidence="4" id="KW-1185">Reference proteome</keyword>
<evidence type="ECO:0000256" key="1">
    <source>
        <dbReference type="SAM" id="SignalP"/>
    </source>
</evidence>
<feature type="chain" id="PRO_5008264846" description="DUF4773 domain-containing protein" evidence="1">
    <location>
        <begin position="20"/>
        <end position="241"/>
    </location>
</feature>
<reference evidence="3 4" key="1">
    <citation type="journal article" date="2015" name="Nat. Commun.">
        <title>Outbred genome sequencing and CRISPR/Cas9 gene editing in butterflies.</title>
        <authorList>
            <person name="Li X."/>
            <person name="Fan D."/>
            <person name="Zhang W."/>
            <person name="Liu G."/>
            <person name="Zhang L."/>
            <person name="Zhao L."/>
            <person name="Fang X."/>
            <person name="Chen L."/>
            <person name="Dong Y."/>
            <person name="Chen Y."/>
            <person name="Ding Y."/>
            <person name="Zhao R."/>
            <person name="Feng M."/>
            <person name="Zhu Y."/>
            <person name="Feng Y."/>
            <person name="Jiang X."/>
            <person name="Zhu D."/>
            <person name="Xiang H."/>
            <person name="Feng X."/>
            <person name="Li S."/>
            <person name="Wang J."/>
            <person name="Zhang G."/>
            <person name="Kronforst M.R."/>
            <person name="Wang W."/>
        </authorList>
    </citation>
    <scope>NUCLEOTIDE SEQUENCE [LARGE SCALE GENOMIC DNA]</scope>
    <source>
        <strain evidence="3">Ya'a_city_454_Pm</strain>
        <tissue evidence="3">Whole body</tissue>
    </source>
</reference>
<dbReference type="EMBL" id="KQ460870">
    <property type="protein sequence ID" value="KPJ11703.1"/>
    <property type="molecule type" value="Genomic_DNA"/>
</dbReference>
<sequence length="241" mass="26762">MKLMEFLLLTTCFLFESGGNEIGYKRGNVTHTNNLEGIEVPDSALILLNQFKLRTSVDYSRQNQDTSVQTSPISRPCSCALGVCKCCTGPILDLFKQKACMKITYHPGDFAFDVAMSMNDRILYENSMSGKNPKPMCISPPRMPNLKVCARLYNVFFPGRNFHFCLAMNGRWGSVELFNIAFDCLRMGANGLAMLKPDEGGGLPVPNPQGGVDAVIDTGEDDIEEYDENLVRSLLDTLDDF</sequence>
<keyword evidence="1" id="KW-0732">Signal</keyword>
<name>A0A194R1M9_PAPMA</name>
<dbReference type="Pfam" id="PF15998">
    <property type="entry name" value="DUF4773"/>
    <property type="match status" value="1"/>
</dbReference>
<gene>
    <name evidence="3" type="ORF">RR48_08009</name>
</gene>
<evidence type="ECO:0000313" key="3">
    <source>
        <dbReference type="EMBL" id="KPJ11703.1"/>
    </source>
</evidence>
<feature type="signal peptide" evidence="1">
    <location>
        <begin position="1"/>
        <end position="19"/>
    </location>
</feature>
<dbReference type="PANTHER" id="PTHR36299">
    <property type="entry name" value="AGAP008005-PA"/>
    <property type="match status" value="1"/>
</dbReference>
<dbReference type="STRING" id="76193.A0A194R1M9"/>
<dbReference type="InterPro" id="IPR031941">
    <property type="entry name" value="DUF4773"/>
</dbReference>
<protein>
    <recommendedName>
        <fullName evidence="2">DUF4773 domain-containing protein</fullName>
    </recommendedName>
</protein>
<organism evidence="3 4">
    <name type="scientific">Papilio machaon</name>
    <name type="common">Old World swallowtail butterfly</name>
    <dbReference type="NCBI Taxonomy" id="76193"/>
    <lineage>
        <taxon>Eukaryota</taxon>
        <taxon>Metazoa</taxon>
        <taxon>Ecdysozoa</taxon>
        <taxon>Arthropoda</taxon>
        <taxon>Hexapoda</taxon>
        <taxon>Insecta</taxon>
        <taxon>Pterygota</taxon>
        <taxon>Neoptera</taxon>
        <taxon>Endopterygota</taxon>
        <taxon>Lepidoptera</taxon>
        <taxon>Glossata</taxon>
        <taxon>Ditrysia</taxon>
        <taxon>Papilionoidea</taxon>
        <taxon>Papilionidae</taxon>
        <taxon>Papilioninae</taxon>
        <taxon>Papilio</taxon>
    </lineage>
</organism>
<dbReference type="AlphaFoldDB" id="A0A194R1M9"/>
<proteinExistence type="predicted"/>
<accession>A0A194R1M9</accession>
<evidence type="ECO:0000313" key="4">
    <source>
        <dbReference type="Proteomes" id="UP000053240"/>
    </source>
</evidence>
<feature type="domain" description="DUF4773" evidence="2">
    <location>
        <begin position="76"/>
        <end position="191"/>
    </location>
</feature>
<evidence type="ECO:0000259" key="2">
    <source>
        <dbReference type="Pfam" id="PF15998"/>
    </source>
</evidence>
<dbReference type="PANTHER" id="PTHR36299:SF4">
    <property type="entry name" value="GH07892P-RELATED"/>
    <property type="match status" value="1"/>
</dbReference>
<dbReference type="InParanoid" id="A0A194R1M9"/>
<dbReference type="Proteomes" id="UP000053240">
    <property type="component" value="Unassembled WGS sequence"/>
</dbReference>